<proteinExistence type="predicted"/>
<dbReference type="EMBL" id="OZ021745">
    <property type="protein sequence ID" value="CAK9313323.1"/>
    <property type="molecule type" value="Genomic_DNA"/>
</dbReference>
<dbReference type="Proteomes" id="UP001642487">
    <property type="component" value="Chromosome 11"/>
</dbReference>
<name>A0ABP0XYT3_9ROSI</name>
<organism evidence="1 2">
    <name type="scientific">Citrullus colocynthis</name>
    <name type="common">colocynth</name>
    <dbReference type="NCBI Taxonomy" id="252529"/>
    <lineage>
        <taxon>Eukaryota</taxon>
        <taxon>Viridiplantae</taxon>
        <taxon>Streptophyta</taxon>
        <taxon>Embryophyta</taxon>
        <taxon>Tracheophyta</taxon>
        <taxon>Spermatophyta</taxon>
        <taxon>Magnoliopsida</taxon>
        <taxon>eudicotyledons</taxon>
        <taxon>Gunneridae</taxon>
        <taxon>Pentapetalae</taxon>
        <taxon>rosids</taxon>
        <taxon>fabids</taxon>
        <taxon>Cucurbitales</taxon>
        <taxon>Cucurbitaceae</taxon>
        <taxon>Benincaseae</taxon>
        <taxon>Citrullus</taxon>
    </lineage>
</organism>
<protein>
    <submittedName>
        <fullName evidence="1">Uncharacterized protein</fullName>
    </submittedName>
</protein>
<evidence type="ECO:0000313" key="2">
    <source>
        <dbReference type="Proteomes" id="UP001642487"/>
    </source>
</evidence>
<gene>
    <name evidence="1" type="ORF">CITCOLO1_LOCUS5037</name>
</gene>
<reference evidence="1 2" key="1">
    <citation type="submission" date="2024-03" db="EMBL/GenBank/DDBJ databases">
        <authorList>
            <person name="Gkanogiannis A."/>
            <person name="Becerra Lopez-Lavalle L."/>
        </authorList>
    </citation>
    <scope>NUCLEOTIDE SEQUENCE [LARGE SCALE GENOMIC DNA]</scope>
</reference>
<evidence type="ECO:0000313" key="1">
    <source>
        <dbReference type="EMBL" id="CAK9313323.1"/>
    </source>
</evidence>
<accession>A0ABP0XYT3</accession>
<keyword evidence="2" id="KW-1185">Reference proteome</keyword>
<sequence length="86" mass="9834">MIHGHVLKIHMFWQSCKVLGGFTEGKGQIPTKCTFSFQIVSYKGKGLLVATRHKEFTWREGAERQRAIEIEEALCPQREAEALCIE</sequence>